<feature type="region of interest" description="Disordered" evidence="1">
    <location>
        <begin position="19"/>
        <end position="49"/>
    </location>
</feature>
<dbReference type="OrthoDB" id="6388605at2"/>
<reference evidence="2 3" key="1">
    <citation type="submission" date="2016-10" db="EMBL/GenBank/DDBJ databases">
        <authorList>
            <person name="de Groot N.N."/>
        </authorList>
    </citation>
    <scope>NUCLEOTIDE SEQUENCE [LARGE SCALE GENOMIC DNA]</scope>
    <source>
        <strain evidence="2 3">CGMCC 1.3430</strain>
    </source>
</reference>
<sequence length="131" mass="13999">MSSVNATSAAVMVTPLPQGSEAALSSSSATLPNNSKAASEPMQAAAAEPVDKQQLQNAVDVINQAVELDQRGLSFTIDDLSGRSIIKVRDLATDELIRQIPTEEILKVAQDIKRLQEEMGQSIGLLIDKRV</sequence>
<dbReference type="Proteomes" id="UP000198773">
    <property type="component" value="Unassembled WGS sequence"/>
</dbReference>
<accession>A0A1H4B9K1</accession>
<feature type="compositionally biased region" description="Low complexity" evidence="1">
    <location>
        <begin position="37"/>
        <end position="48"/>
    </location>
</feature>
<keyword evidence="2" id="KW-0282">Flagellum</keyword>
<dbReference type="PANTHER" id="PTHR37166:SF1">
    <property type="entry name" value="PROTEIN FLAG"/>
    <property type="match status" value="1"/>
</dbReference>
<dbReference type="Gene3D" id="3.30.160.170">
    <property type="entry name" value="FlaG-like"/>
    <property type="match status" value="1"/>
</dbReference>
<protein>
    <submittedName>
        <fullName evidence="2">Flagellar protein FlaG</fullName>
    </submittedName>
</protein>
<dbReference type="InterPro" id="IPR005186">
    <property type="entry name" value="FlaG"/>
</dbReference>
<name>A0A1H4B9K1_ALKAM</name>
<dbReference type="PANTHER" id="PTHR37166">
    <property type="entry name" value="PROTEIN FLAG"/>
    <property type="match status" value="1"/>
</dbReference>
<dbReference type="RefSeq" id="WP_091341496.1">
    <property type="nucleotide sequence ID" value="NZ_FNRM01000003.1"/>
</dbReference>
<evidence type="ECO:0000256" key="1">
    <source>
        <dbReference type="SAM" id="MobiDB-lite"/>
    </source>
</evidence>
<keyword evidence="2" id="KW-0966">Cell projection</keyword>
<dbReference type="InterPro" id="IPR035924">
    <property type="entry name" value="FlaG-like_sf"/>
</dbReference>
<dbReference type="EMBL" id="FNRM01000003">
    <property type="protein sequence ID" value="SEA44638.1"/>
    <property type="molecule type" value="Genomic_DNA"/>
</dbReference>
<dbReference type="STRING" id="152573.SAMN04488051_103237"/>
<proteinExistence type="predicted"/>
<dbReference type="AlphaFoldDB" id="A0A1H4B9K1"/>
<dbReference type="SUPFAM" id="SSF160214">
    <property type="entry name" value="FlaG-like"/>
    <property type="match status" value="1"/>
</dbReference>
<keyword evidence="3" id="KW-1185">Reference proteome</keyword>
<dbReference type="Pfam" id="PF03646">
    <property type="entry name" value="FlaG"/>
    <property type="match status" value="1"/>
</dbReference>
<keyword evidence="2" id="KW-0969">Cilium</keyword>
<evidence type="ECO:0000313" key="2">
    <source>
        <dbReference type="EMBL" id="SEA44638.1"/>
    </source>
</evidence>
<evidence type="ECO:0000313" key="3">
    <source>
        <dbReference type="Proteomes" id="UP000198773"/>
    </source>
</evidence>
<gene>
    <name evidence="2" type="ORF">SAMN04488051_103237</name>
</gene>
<organism evidence="2 3">
    <name type="scientific">Alkalimonas amylolytica</name>
    <dbReference type="NCBI Taxonomy" id="152573"/>
    <lineage>
        <taxon>Bacteria</taxon>
        <taxon>Pseudomonadati</taxon>
        <taxon>Pseudomonadota</taxon>
        <taxon>Gammaproteobacteria</taxon>
        <taxon>Alkalimonas</taxon>
    </lineage>
</organism>
<feature type="compositionally biased region" description="Low complexity" evidence="1">
    <location>
        <begin position="20"/>
        <end position="29"/>
    </location>
</feature>